<comment type="caution">
    <text evidence="7">The sequence shown here is derived from an EMBL/GenBank/DDBJ whole genome shotgun (WGS) entry which is preliminary data.</text>
</comment>
<evidence type="ECO:0000256" key="4">
    <source>
        <dbReference type="ARBA" id="ARBA00023136"/>
    </source>
</evidence>
<accession>A0A2T5MIB6</accession>
<organism evidence="7 8">
    <name type="scientific">Stenotrophobium rhamnosiphilum</name>
    <dbReference type="NCBI Taxonomy" id="2029166"/>
    <lineage>
        <taxon>Bacteria</taxon>
        <taxon>Pseudomonadati</taxon>
        <taxon>Pseudomonadota</taxon>
        <taxon>Gammaproteobacteria</taxon>
        <taxon>Nevskiales</taxon>
        <taxon>Nevskiaceae</taxon>
        <taxon>Stenotrophobium</taxon>
    </lineage>
</organism>
<reference evidence="7 8" key="1">
    <citation type="submission" date="2018-04" db="EMBL/GenBank/DDBJ databases">
        <title>Novel species isolated from glacier.</title>
        <authorList>
            <person name="Liu Q."/>
            <person name="Xin Y.-H."/>
        </authorList>
    </citation>
    <scope>NUCLEOTIDE SEQUENCE [LARGE SCALE GENOMIC DNA]</scope>
    <source>
        <strain evidence="7 8">GT1R17</strain>
    </source>
</reference>
<evidence type="ECO:0000256" key="1">
    <source>
        <dbReference type="ARBA" id="ARBA00004127"/>
    </source>
</evidence>
<evidence type="ECO:0000259" key="6">
    <source>
        <dbReference type="SMART" id="SM00752"/>
    </source>
</evidence>
<feature type="transmembrane region" description="Helical" evidence="5">
    <location>
        <begin position="222"/>
        <end position="241"/>
    </location>
</feature>
<feature type="transmembrane region" description="Helical" evidence="5">
    <location>
        <begin position="28"/>
        <end position="49"/>
    </location>
</feature>
<protein>
    <recommendedName>
        <fullName evidence="6">HTTM-like domain-containing protein</fullName>
    </recommendedName>
</protein>
<name>A0A2T5MIB6_9GAMM</name>
<dbReference type="EMBL" id="QANS01000002">
    <property type="protein sequence ID" value="PTU32327.1"/>
    <property type="molecule type" value="Genomic_DNA"/>
</dbReference>
<dbReference type="InterPro" id="IPR007263">
    <property type="entry name" value="DCC1-like"/>
</dbReference>
<evidence type="ECO:0000256" key="2">
    <source>
        <dbReference type="ARBA" id="ARBA00022692"/>
    </source>
</evidence>
<keyword evidence="2 5" id="KW-0812">Transmembrane</keyword>
<keyword evidence="4 5" id="KW-0472">Membrane</keyword>
<dbReference type="SMART" id="SM00752">
    <property type="entry name" value="HTTM"/>
    <property type="match status" value="1"/>
</dbReference>
<dbReference type="InterPro" id="IPR053934">
    <property type="entry name" value="HTTM_dom"/>
</dbReference>
<dbReference type="Proteomes" id="UP000244248">
    <property type="component" value="Unassembled WGS sequence"/>
</dbReference>
<dbReference type="InterPro" id="IPR052964">
    <property type="entry name" value="Sporulation_signal_mat"/>
</dbReference>
<feature type="transmembrane region" description="Helical" evidence="5">
    <location>
        <begin position="164"/>
        <end position="185"/>
    </location>
</feature>
<keyword evidence="8" id="KW-1185">Reference proteome</keyword>
<keyword evidence="3 5" id="KW-1133">Transmembrane helix</keyword>
<feature type="transmembrane region" description="Helical" evidence="5">
    <location>
        <begin position="79"/>
        <end position="99"/>
    </location>
</feature>
<evidence type="ECO:0000256" key="5">
    <source>
        <dbReference type="SAM" id="Phobius"/>
    </source>
</evidence>
<evidence type="ECO:0000256" key="3">
    <source>
        <dbReference type="ARBA" id="ARBA00022989"/>
    </source>
</evidence>
<dbReference type="AlphaFoldDB" id="A0A2T5MIB6"/>
<dbReference type="OrthoDB" id="128729at2"/>
<evidence type="ECO:0000313" key="7">
    <source>
        <dbReference type="EMBL" id="PTU32327.1"/>
    </source>
</evidence>
<dbReference type="PANTHER" id="PTHR39535:SF2">
    <property type="entry name" value="HTTM DOMAIN-CONTAINING PROTEIN"/>
    <property type="match status" value="1"/>
</dbReference>
<feature type="domain" description="HTTM-like" evidence="6">
    <location>
        <begin position="15"/>
        <end position="289"/>
    </location>
</feature>
<dbReference type="Pfam" id="PF04134">
    <property type="entry name" value="DCC1-like"/>
    <property type="match status" value="1"/>
</dbReference>
<dbReference type="Pfam" id="PF05090">
    <property type="entry name" value="HTTM"/>
    <property type="match status" value="1"/>
</dbReference>
<sequence length="606" mass="69113">MSNDFSARHPRLLELFGIDLRSLALFRFALGLVLFIVLCQSFCDLTAFYGDLGVMPRSWAIESDSFNRVSLYFLNGQTWFLATLLTIQTLCALMLMLGWRTRLAVIVSFVMWASLINRNSLVLSSGDVLIACLLFWAMFLPLGARYSVDAATSSNTAPSNNQHLSWASAGLLLQVVSVYFFGALLKSGAEWHPQFTAAYYALSLDRYATPLGQWLLNFPELLQSLSALIWWLELLGPVLLFVPFFNRYIRLLILLCFVLMQIGLKLSLELGHYPFTSIAALTVFTSSWIWDALNARRQRIESAPLRIYYDRDCGFCLKSTLLIQQFLLLPRAVIAPAQSNPRAKALLEANTSWVVIDGEENAHMKWQAFTILLKHSPLTAWLWPLIRMQALVKPGNAVYDWVGRNRGGFSTITETLLPTREVHYEVSQRWQRVAAISIVAVFLWNLTTVNALPKFVSSSLTTAMKMVRIDQDWDQFAPSPRKDDGWMVIPAKLFDGSEIDLLSPEHAAPDYSKPLHYSQTHENIRWNTYRGHLAESENEEQRVYYGKYLCREWNEKNAADPAKRLMTFKLIYMLERTPAPGAQAQVEQAVLWRHECFPQETKGQVP</sequence>
<dbReference type="GO" id="GO:0015035">
    <property type="term" value="F:protein-disulfide reductase activity"/>
    <property type="evidence" value="ECO:0007669"/>
    <property type="project" value="InterPro"/>
</dbReference>
<proteinExistence type="predicted"/>
<feature type="transmembrane region" description="Helical" evidence="5">
    <location>
        <begin position="120"/>
        <end position="144"/>
    </location>
</feature>
<gene>
    <name evidence="7" type="ORF">CJD38_06670</name>
</gene>
<evidence type="ECO:0000313" key="8">
    <source>
        <dbReference type="Proteomes" id="UP000244248"/>
    </source>
</evidence>
<dbReference type="GO" id="GO:0012505">
    <property type="term" value="C:endomembrane system"/>
    <property type="evidence" value="ECO:0007669"/>
    <property type="project" value="UniProtKB-SubCell"/>
</dbReference>
<dbReference type="InterPro" id="IPR011020">
    <property type="entry name" value="HTTM-like"/>
</dbReference>
<dbReference type="RefSeq" id="WP_107939521.1">
    <property type="nucleotide sequence ID" value="NZ_QANS01000002.1"/>
</dbReference>
<dbReference type="PANTHER" id="PTHR39535">
    <property type="entry name" value="SPORULATION-DELAYING PROTEIN SDPB"/>
    <property type="match status" value="1"/>
</dbReference>
<comment type="subcellular location">
    <subcellularLocation>
        <location evidence="1">Endomembrane system</location>
        <topology evidence="1">Multi-pass membrane protein</topology>
    </subcellularLocation>
</comment>